<evidence type="ECO:0000313" key="2">
    <source>
        <dbReference type="Proteomes" id="UP000887577"/>
    </source>
</evidence>
<proteinExistence type="predicted"/>
<name>A0A914YA40_9BILA</name>
<evidence type="ECO:0000313" key="3">
    <source>
        <dbReference type="WBParaSite" id="PSU_v2.g15630.t1"/>
    </source>
</evidence>
<protein>
    <submittedName>
        <fullName evidence="3">Uncharacterized protein</fullName>
    </submittedName>
</protein>
<feature type="transmembrane region" description="Helical" evidence="1">
    <location>
        <begin position="76"/>
        <end position="100"/>
    </location>
</feature>
<keyword evidence="1" id="KW-1133">Transmembrane helix</keyword>
<accession>A0A914YA40</accession>
<dbReference type="Proteomes" id="UP000887577">
    <property type="component" value="Unplaced"/>
</dbReference>
<organism evidence="2 3">
    <name type="scientific">Panagrolaimus superbus</name>
    <dbReference type="NCBI Taxonomy" id="310955"/>
    <lineage>
        <taxon>Eukaryota</taxon>
        <taxon>Metazoa</taxon>
        <taxon>Ecdysozoa</taxon>
        <taxon>Nematoda</taxon>
        <taxon>Chromadorea</taxon>
        <taxon>Rhabditida</taxon>
        <taxon>Tylenchina</taxon>
        <taxon>Panagrolaimomorpha</taxon>
        <taxon>Panagrolaimoidea</taxon>
        <taxon>Panagrolaimidae</taxon>
        <taxon>Panagrolaimus</taxon>
    </lineage>
</organism>
<dbReference type="AlphaFoldDB" id="A0A914YA40"/>
<evidence type="ECO:0000256" key="1">
    <source>
        <dbReference type="SAM" id="Phobius"/>
    </source>
</evidence>
<keyword evidence="2" id="KW-1185">Reference proteome</keyword>
<keyword evidence="1" id="KW-0472">Membrane</keyword>
<dbReference type="WBParaSite" id="PSU_v2.g15630.t1">
    <property type="protein sequence ID" value="PSU_v2.g15630.t1"/>
    <property type="gene ID" value="PSU_v2.g15630"/>
</dbReference>
<sequence>MNFVGVSDLLCGDYATCPASAVCVRPDLYDGPLFCLNKQLLNHTFVDPFICETSVVTCANPVVNCSDVYITGGPEILFFLILLFLIILNIAVLFVGVLIFKRRGTSSFGDTLGTIHIVHSPLDLISRPGMMLNAAVSVTEERGPIELKEVSL</sequence>
<reference evidence="3" key="1">
    <citation type="submission" date="2022-11" db="UniProtKB">
        <authorList>
            <consortium name="WormBaseParasite"/>
        </authorList>
    </citation>
    <scope>IDENTIFICATION</scope>
</reference>
<keyword evidence="1" id="KW-0812">Transmembrane</keyword>